<dbReference type="OrthoDB" id="2317554at2"/>
<keyword evidence="2" id="KW-1133">Transmembrane helix</keyword>
<dbReference type="PANTHER" id="PTHR34473:SF2">
    <property type="entry name" value="UPF0699 TRANSMEMBRANE PROTEIN YDBT"/>
    <property type="match status" value="1"/>
</dbReference>
<dbReference type="InterPro" id="IPR005182">
    <property type="entry name" value="YdbS-like_PH"/>
</dbReference>
<evidence type="ECO:0000256" key="1">
    <source>
        <dbReference type="SAM" id="MobiDB-lite"/>
    </source>
</evidence>
<evidence type="ECO:0000313" key="5">
    <source>
        <dbReference type="Proteomes" id="UP000254060"/>
    </source>
</evidence>
<feature type="region of interest" description="Disordered" evidence="1">
    <location>
        <begin position="153"/>
        <end position="175"/>
    </location>
</feature>
<protein>
    <submittedName>
        <fullName evidence="4">Bacterial membrane flanked domain</fullName>
    </submittedName>
</protein>
<accession>A0A377FTM3</accession>
<feature type="domain" description="YdbS-like PH" evidence="3">
    <location>
        <begin position="68"/>
        <end position="146"/>
    </location>
</feature>
<dbReference type="PIRSF" id="PIRSF026631">
    <property type="entry name" value="UCP026631"/>
    <property type="match status" value="1"/>
</dbReference>
<gene>
    <name evidence="4" type="ORF">NCTC13163_01541</name>
</gene>
<sequence length="501" mass="57481">MTETSLTWHRLPTRVLVLRIVDMLKSFAIPIVILFVLNNDWETTFGIILRVGVLLFIGFDLLQKFFGWRNFRYALDEKTMYVIEGNWMKQEKSLPLYKIQSVHSNSPFFYRLLGVVELTFDTNANSDDASFKLAGVFPGEAKRLEDVLDQSRRRRLDASAESSETEEGSTEKSVTIEKPPGVRLYTLSTREILLASLTSLSVFAIFPVASTIITYIDDFINLDGTFDQIGDWVISASVIAIGVLVLSILFLSVVIGTVINFLKYGNFVLERRGDRIRVEKGLLNRSAKEIPYEKIQAIRIKETFIRRWFNIIGVELVAAGTMDELKDESSTILPFVRRDRAMRVLNEHFSQFAWADTLHRLPKRSLGIKLMRISWFGVIVTGIVVYFFREYAWWLLLLWALIVGGRVLSYYTTRYARNGAFIQLRTGAFNVRSFVTDKPRIEQIHVTQSLLQRRFGLCNVVLSTRGGLLSIESIEDIPKREADAMLDWFSRYNGENMKTPG</sequence>
<dbReference type="InterPro" id="IPR014529">
    <property type="entry name" value="UCP026631"/>
</dbReference>
<feature type="transmembrane region" description="Helical" evidence="2">
    <location>
        <begin position="394"/>
        <end position="413"/>
    </location>
</feature>
<evidence type="ECO:0000256" key="2">
    <source>
        <dbReference type="SAM" id="Phobius"/>
    </source>
</evidence>
<dbReference type="Pfam" id="PF03703">
    <property type="entry name" value="bPH_2"/>
    <property type="match status" value="3"/>
</dbReference>
<feature type="transmembrane region" description="Helical" evidence="2">
    <location>
        <begin position="16"/>
        <end position="37"/>
    </location>
</feature>
<dbReference type="Proteomes" id="UP000254060">
    <property type="component" value="Unassembled WGS sequence"/>
</dbReference>
<name>A0A377FTM3_9BACL</name>
<dbReference type="PANTHER" id="PTHR34473">
    <property type="entry name" value="UPF0699 TRANSMEMBRANE PROTEIN YDBS"/>
    <property type="match status" value="1"/>
</dbReference>
<feature type="transmembrane region" description="Helical" evidence="2">
    <location>
        <begin position="192"/>
        <end position="216"/>
    </location>
</feature>
<evidence type="ECO:0000259" key="3">
    <source>
        <dbReference type="Pfam" id="PF03703"/>
    </source>
</evidence>
<proteinExistence type="predicted"/>
<evidence type="ECO:0000313" key="4">
    <source>
        <dbReference type="EMBL" id="STO08172.1"/>
    </source>
</evidence>
<feature type="transmembrane region" description="Helical" evidence="2">
    <location>
        <begin position="236"/>
        <end position="262"/>
    </location>
</feature>
<feature type="domain" description="YdbS-like PH" evidence="3">
    <location>
        <begin position="266"/>
        <end position="346"/>
    </location>
</feature>
<organism evidence="4 5">
    <name type="scientific">Exiguobacterium aurantiacum</name>
    <dbReference type="NCBI Taxonomy" id="33987"/>
    <lineage>
        <taxon>Bacteria</taxon>
        <taxon>Bacillati</taxon>
        <taxon>Bacillota</taxon>
        <taxon>Bacilli</taxon>
        <taxon>Bacillales</taxon>
        <taxon>Bacillales Family XII. Incertae Sedis</taxon>
        <taxon>Exiguobacterium</taxon>
    </lineage>
</organism>
<feature type="transmembrane region" description="Helical" evidence="2">
    <location>
        <begin position="370"/>
        <end position="388"/>
    </location>
</feature>
<dbReference type="RefSeq" id="WP_029335068.1">
    <property type="nucleotide sequence ID" value="NZ_UGGP01000001.1"/>
</dbReference>
<keyword evidence="2" id="KW-0472">Membrane</keyword>
<keyword evidence="2" id="KW-0812">Transmembrane</keyword>
<dbReference type="STRING" id="1397694.GCA_000702585_02038"/>
<dbReference type="AlphaFoldDB" id="A0A377FTM3"/>
<dbReference type="EMBL" id="UGGP01000001">
    <property type="protein sequence ID" value="STO08172.1"/>
    <property type="molecule type" value="Genomic_DNA"/>
</dbReference>
<feature type="transmembrane region" description="Helical" evidence="2">
    <location>
        <begin position="43"/>
        <end position="62"/>
    </location>
</feature>
<feature type="domain" description="YdbS-like PH" evidence="3">
    <location>
        <begin position="410"/>
        <end position="488"/>
    </location>
</feature>
<reference evidence="4 5" key="1">
    <citation type="submission" date="2018-06" db="EMBL/GenBank/DDBJ databases">
        <authorList>
            <consortium name="Pathogen Informatics"/>
            <person name="Doyle S."/>
        </authorList>
    </citation>
    <scope>NUCLEOTIDE SEQUENCE [LARGE SCALE GENOMIC DNA]</scope>
    <source>
        <strain evidence="4 5">NCTC13163</strain>
    </source>
</reference>